<dbReference type="OrthoDB" id="2317065at2759"/>
<dbReference type="Gene3D" id="1.50.10.10">
    <property type="match status" value="1"/>
</dbReference>
<comment type="similarity">
    <text evidence="2">Belongs to the glycosyl hydrolase 88 family.</text>
</comment>
<dbReference type="FunFam" id="1.50.10.10:FF:000048">
    <property type="entry name" value="Unsaturated chondroitin disaccharide hydrolase"/>
    <property type="match status" value="1"/>
</dbReference>
<dbReference type="PANTHER" id="PTHR36845">
    <property type="entry name" value="HYDROLASE, PUTATIVE (AFU_ORTHOLOGUE AFUA_7G05090)-RELATED"/>
    <property type="match status" value="1"/>
</dbReference>
<dbReference type="InterPro" id="IPR012341">
    <property type="entry name" value="6hp_glycosidase-like_sf"/>
</dbReference>
<dbReference type="Proteomes" id="UP000184330">
    <property type="component" value="Unassembled WGS sequence"/>
</dbReference>
<accession>A0A1L7WPA5</accession>
<reference evidence="3 4" key="1">
    <citation type="submission" date="2016-03" db="EMBL/GenBank/DDBJ databases">
        <authorList>
            <person name="Ploux O."/>
        </authorList>
    </citation>
    <scope>NUCLEOTIDE SEQUENCE [LARGE SCALE GENOMIC DNA]</scope>
    <source>
        <strain evidence="3 4">UAMH 11012</strain>
    </source>
</reference>
<protein>
    <submittedName>
        <fullName evidence="3">Related to glucuronyl hydrolase</fullName>
    </submittedName>
</protein>
<dbReference type="PANTHER" id="PTHR36845:SF1">
    <property type="entry name" value="HYDROLASE, PUTATIVE (AFU_ORTHOLOGUE AFUA_7G05090)-RELATED"/>
    <property type="match status" value="1"/>
</dbReference>
<organism evidence="3 4">
    <name type="scientific">Phialocephala subalpina</name>
    <dbReference type="NCBI Taxonomy" id="576137"/>
    <lineage>
        <taxon>Eukaryota</taxon>
        <taxon>Fungi</taxon>
        <taxon>Dikarya</taxon>
        <taxon>Ascomycota</taxon>
        <taxon>Pezizomycotina</taxon>
        <taxon>Leotiomycetes</taxon>
        <taxon>Helotiales</taxon>
        <taxon>Mollisiaceae</taxon>
        <taxon>Phialocephala</taxon>
        <taxon>Phialocephala fortinii species complex</taxon>
    </lineage>
</organism>
<dbReference type="InterPro" id="IPR052369">
    <property type="entry name" value="UG_Glycosaminoglycan_Hydrolase"/>
</dbReference>
<gene>
    <name evidence="3" type="ORF">PAC_04493</name>
</gene>
<evidence type="ECO:0000313" key="4">
    <source>
        <dbReference type="Proteomes" id="UP000184330"/>
    </source>
</evidence>
<dbReference type="SUPFAM" id="SSF48208">
    <property type="entry name" value="Six-hairpin glycosidases"/>
    <property type="match status" value="1"/>
</dbReference>
<evidence type="ECO:0000256" key="2">
    <source>
        <dbReference type="ARBA" id="ARBA00038358"/>
    </source>
</evidence>
<sequence length="434" mass="49168">MGDISELPVPARLDLKLRELYAENVSTKIVKVAKRLRQEQNNVLLQYPETVPQTGPQTGKYALREASFWTCGFFPGSLYALLERSIKYPQHLNLSPTSPTISSLRAELQELAFAWAEPLHAQETRTDTHDMGFIILPALRMDWELTGNKRSLNSVLVAAESLASRYDEKVGAIRSWDSAVNKRYSYTNMETDFLVIIDSMCNLDLLYYAGHHTGEKRLIDIATTHAKTVLRTVVRYDFSTFHLINFDAKTGEVKARLTNQGYKDWSTWSRGQAWAILGFTQTYVWTKDQVFLDAAISLSDYFLHRLSTSKYPSPFVPFWDFDAPASDPPIRDTSAGMIAANGLLLLYQAMHGENGSARFLNAAVRIAKETIELSLDDDKASFKDAEESGFDAILRNATACANEDSLRRYWDHGLVYADYYFLELGNKFIRMGLV</sequence>
<proteinExistence type="inferred from homology"/>
<evidence type="ECO:0000313" key="3">
    <source>
        <dbReference type="EMBL" id="CZR54609.1"/>
    </source>
</evidence>
<dbReference type="AlphaFoldDB" id="A0A1L7WPA5"/>
<dbReference type="InterPro" id="IPR008928">
    <property type="entry name" value="6-hairpin_glycosidase_sf"/>
</dbReference>
<dbReference type="GO" id="GO:0000272">
    <property type="term" value="P:polysaccharide catabolic process"/>
    <property type="evidence" value="ECO:0007669"/>
    <property type="project" value="TreeGrafter"/>
</dbReference>
<name>A0A1L7WPA5_9HELO</name>
<keyword evidence="1 3" id="KW-0378">Hydrolase</keyword>
<evidence type="ECO:0000256" key="1">
    <source>
        <dbReference type="ARBA" id="ARBA00022801"/>
    </source>
</evidence>
<dbReference type="EMBL" id="FJOG01000005">
    <property type="protein sequence ID" value="CZR54609.1"/>
    <property type="molecule type" value="Genomic_DNA"/>
</dbReference>
<dbReference type="GO" id="GO:0052757">
    <property type="term" value="F:chondroitin hydrolase activity"/>
    <property type="evidence" value="ECO:0007669"/>
    <property type="project" value="TreeGrafter"/>
</dbReference>
<keyword evidence="4" id="KW-1185">Reference proteome</keyword>